<evidence type="ECO:0000256" key="1">
    <source>
        <dbReference type="ARBA" id="ARBA00006562"/>
    </source>
</evidence>
<dbReference type="InterPro" id="IPR013961">
    <property type="entry name" value="RAI1"/>
</dbReference>
<dbReference type="InParanoid" id="A0A7E5VCS5"/>
<dbReference type="PANTHER" id="PTHR12395">
    <property type="entry name" value="DOM-3 RELATED"/>
    <property type="match status" value="1"/>
</dbReference>
<dbReference type="GO" id="GO:0046872">
    <property type="term" value="F:metal ion binding"/>
    <property type="evidence" value="ECO:0007669"/>
    <property type="project" value="UniProtKB-KW"/>
</dbReference>
<keyword evidence="2" id="KW-0539">Nucleus</keyword>
<dbReference type="GO" id="GO:0110155">
    <property type="term" value="P:NAD-cap decapping"/>
    <property type="evidence" value="ECO:0007669"/>
    <property type="project" value="TreeGrafter"/>
</dbReference>
<comment type="cofactor">
    <cofactor evidence="2">
        <name>a divalent metal cation</name>
        <dbReference type="ChEBI" id="CHEBI:60240"/>
    </cofactor>
</comment>
<dbReference type="KEGG" id="tnl:113492685"/>
<dbReference type="GO" id="GO:0005634">
    <property type="term" value="C:nucleus"/>
    <property type="evidence" value="ECO:0007669"/>
    <property type="project" value="UniProtKB-SubCell"/>
</dbReference>
<dbReference type="GO" id="GO:0004518">
    <property type="term" value="F:nuclease activity"/>
    <property type="evidence" value="ECO:0007669"/>
    <property type="project" value="UniProtKB-KW"/>
</dbReference>
<evidence type="ECO:0000256" key="2">
    <source>
        <dbReference type="RuleBase" id="RU367113"/>
    </source>
</evidence>
<protein>
    <recommendedName>
        <fullName evidence="2">Decapping nuclease</fullName>
        <ecNumber evidence="2">3.6.1.-</ecNumber>
    </recommendedName>
</protein>
<dbReference type="GO" id="GO:0005829">
    <property type="term" value="C:cytosol"/>
    <property type="evidence" value="ECO:0007669"/>
    <property type="project" value="TreeGrafter"/>
</dbReference>
<reference evidence="5" key="1">
    <citation type="submission" date="2025-08" db="UniProtKB">
        <authorList>
            <consortium name="RefSeq"/>
        </authorList>
    </citation>
    <scope>IDENTIFICATION</scope>
</reference>
<dbReference type="Proteomes" id="UP000322000">
    <property type="component" value="Chromosome 4"/>
</dbReference>
<evidence type="ECO:0000259" key="3">
    <source>
        <dbReference type="Pfam" id="PF08652"/>
    </source>
</evidence>
<sequence>MSSQSQRSAQLDSPYIMGYLSVDRQRRYHPDLSQLKYLTSIPKRKIEYNLNHNIENAIKRTSEENEEKLTLLLKFLLDRKNYLKFLHSPEITFVTYRRVLISTMICTQNQDPISIVASLFDNCIYLCSVDAPTISAKASTLTEQFIKINTWGYKLKQFMLSDSPNHKPDSKRPVIENEDFFICYSAHIGRHKLFYAAQTDGMFATHPSDDLEPPATNDFKTNLNYLRKNHYVELKTNKEIHSHRQEQSFKKYKMLRCWCQCYLAGLKGLLVGYRDEDGVIQRVQWFETDDIQRYCGVAWDGQTAIDFLDYFLSYVEKCFKALRTSSPGEFLPKVPVTLKFDIDSFQKITVTKDVYNEYELLPDWFISHITS</sequence>
<keyword evidence="2" id="KW-0547">Nucleotide-binding</keyword>
<keyword evidence="2" id="KW-0694">RNA-binding</keyword>
<dbReference type="Pfam" id="PF08652">
    <property type="entry name" value="RAI1"/>
    <property type="match status" value="1"/>
</dbReference>
<dbReference type="GO" id="GO:0000166">
    <property type="term" value="F:nucleotide binding"/>
    <property type="evidence" value="ECO:0007669"/>
    <property type="project" value="UniProtKB-KW"/>
</dbReference>
<comment type="function">
    <text evidence="2">Decapping enzyme for NAD-capped RNAs: specifically hydrolyzes the nicotinamide adenine dinucleotide (NAD) cap from a subset of RNAs by removing the entire NAD moiety from the 5'-end of an NAD-capped RNA.</text>
</comment>
<dbReference type="RefSeq" id="XP_026726082.1">
    <property type="nucleotide sequence ID" value="XM_026870281.1"/>
</dbReference>
<gene>
    <name evidence="5" type="primary">LOC113492685</name>
</gene>
<dbReference type="InterPro" id="IPR039039">
    <property type="entry name" value="RAI1-like_fam"/>
</dbReference>
<feature type="domain" description="RAI1-like" evidence="3">
    <location>
        <begin position="14"/>
        <end position="365"/>
    </location>
</feature>
<name>A0A7E5VCS5_TRINI</name>
<organism evidence="4 5">
    <name type="scientific">Trichoplusia ni</name>
    <name type="common">Cabbage looper</name>
    <dbReference type="NCBI Taxonomy" id="7111"/>
    <lineage>
        <taxon>Eukaryota</taxon>
        <taxon>Metazoa</taxon>
        <taxon>Ecdysozoa</taxon>
        <taxon>Arthropoda</taxon>
        <taxon>Hexapoda</taxon>
        <taxon>Insecta</taxon>
        <taxon>Pterygota</taxon>
        <taxon>Neoptera</taxon>
        <taxon>Endopterygota</taxon>
        <taxon>Lepidoptera</taxon>
        <taxon>Glossata</taxon>
        <taxon>Ditrysia</taxon>
        <taxon>Noctuoidea</taxon>
        <taxon>Noctuidae</taxon>
        <taxon>Plusiinae</taxon>
        <taxon>Trichoplusia</taxon>
    </lineage>
</organism>
<dbReference type="GO" id="GO:0003723">
    <property type="term" value="F:RNA binding"/>
    <property type="evidence" value="ECO:0007669"/>
    <property type="project" value="UniProtKB-KW"/>
</dbReference>
<evidence type="ECO:0000313" key="4">
    <source>
        <dbReference type="Proteomes" id="UP000322000"/>
    </source>
</evidence>
<evidence type="ECO:0000313" key="5">
    <source>
        <dbReference type="RefSeq" id="XP_026726082.1"/>
    </source>
</evidence>
<keyword evidence="2" id="KW-0378">Hydrolase</keyword>
<dbReference type="AlphaFoldDB" id="A0A7E5VCS5"/>
<keyword evidence="4" id="KW-1185">Reference proteome</keyword>
<dbReference type="EC" id="3.6.1.-" evidence="2"/>
<dbReference type="GO" id="GO:0034353">
    <property type="term" value="F:mRNA 5'-diphosphatase activity"/>
    <property type="evidence" value="ECO:0007669"/>
    <property type="project" value="TreeGrafter"/>
</dbReference>
<dbReference type="PANTHER" id="PTHR12395:SF9">
    <property type="entry name" value="DECAPPING AND EXORIBONUCLEASE PROTEIN"/>
    <property type="match status" value="1"/>
</dbReference>
<comment type="subcellular location">
    <subcellularLocation>
        <location evidence="2">Nucleus</location>
    </subcellularLocation>
</comment>
<comment type="similarity">
    <text evidence="1 2">Belongs to the DXO/Dom3Z family.</text>
</comment>
<proteinExistence type="inferred from homology"/>
<accession>A0A7E5VCS5</accession>
<dbReference type="FunCoup" id="A0A7E5VCS5">
    <property type="interactions" value="910"/>
</dbReference>
<dbReference type="GO" id="GO:0000956">
    <property type="term" value="P:nuclear-transcribed mRNA catabolic process"/>
    <property type="evidence" value="ECO:0007669"/>
    <property type="project" value="TreeGrafter"/>
</dbReference>
<dbReference type="GeneID" id="113492685"/>
<dbReference type="OrthoDB" id="5853397at2759"/>
<keyword evidence="2" id="KW-0540">Nuclease</keyword>
<keyword evidence="2" id="KW-0479">Metal-binding</keyword>